<reference evidence="2 3" key="1">
    <citation type="submission" date="2018-11" db="EMBL/GenBank/DDBJ databases">
        <title>Genome sequencing of Paenibacillus sp. KCOM 3021 (= ChDC PVNT-B20).</title>
        <authorList>
            <person name="Kook J.-K."/>
            <person name="Park S.-N."/>
            <person name="Lim Y.K."/>
        </authorList>
    </citation>
    <scope>NUCLEOTIDE SEQUENCE [LARGE SCALE GENOMIC DNA]</scope>
    <source>
        <strain evidence="2 3">KCOM 3021</strain>
    </source>
</reference>
<protein>
    <submittedName>
        <fullName evidence="2">DUF2325 domain-containing protein</fullName>
    </submittedName>
</protein>
<proteinExistence type="predicted"/>
<accession>A0A3P3TBM2</accession>
<keyword evidence="1" id="KW-0175">Coiled coil</keyword>
<organism evidence="2 3">
    <name type="scientific">Paenibacillus oralis</name>
    <dbReference type="NCBI Taxonomy" id="2490856"/>
    <lineage>
        <taxon>Bacteria</taxon>
        <taxon>Bacillati</taxon>
        <taxon>Bacillota</taxon>
        <taxon>Bacilli</taxon>
        <taxon>Bacillales</taxon>
        <taxon>Paenibacillaceae</taxon>
        <taxon>Paenibacillus</taxon>
    </lineage>
</organism>
<dbReference type="AlphaFoldDB" id="A0A3P3TBM2"/>
<feature type="coiled-coil region" evidence="1">
    <location>
        <begin position="257"/>
        <end position="298"/>
    </location>
</feature>
<dbReference type="RefSeq" id="WP_128636012.1">
    <property type="nucleotide sequence ID" value="NZ_RRCN01000002.1"/>
</dbReference>
<evidence type="ECO:0000256" key="1">
    <source>
        <dbReference type="SAM" id="Coils"/>
    </source>
</evidence>
<name>A0A3P3TBM2_9BACL</name>
<dbReference type="Proteomes" id="UP000267017">
    <property type="component" value="Unassembled WGS sequence"/>
</dbReference>
<keyword evidence="3" id="KW-1185">Reference proteome</keyword>
<dbReference type="EMBL" id="RRCN01000002">
    <property type="protein sequence ID" value="RRJ54919.1"/>
    <property type="molecule type" value="Genomic_DNA"/>
</dbReference>
<evidence type="ECO:0000313" key="2">
    <source>
        <dbReference type="EMBL" id="RRJ54919.1"/>
    </source>
</evidence>
<evidence type="ECO:0000313" key="3">
    <source>
        <dbReference type="Proteomes" id="UP000267017"/>
    </source>
</evidence>
<gene>
    <name evidence="2" type="ORF">EHV15_35705</name>
</gene>
<dbReference type="OrthoDB" id="2793163at2"/>
<comment type="caution">
    <text evidence="2">The sequence shown here is derived from an EMBL/GenBank/DDBJ whole genome shotgun (WGS) entry which is preliminary data.</text>
</comment>
<sequence>MNDGINWNLPVHVRVYLHGRCVSCNAINEMEIHDYGCLPYRELEQAMDKTNHPIKDLVCQQCGIKYSPEHVVYREAGSKSDIVRVGIMYGSVMSPEESAAVTEGHDRRFDIFKSQEKEFWSAYADFALEDWRASVNELLRAEIEEGYAALGMSHNFRTDQHARRDTLNRIQDRAAFWQAANRYFIYNELLDIGAIGWTPEVYTKRYGLRRSQFALLHFPVAEAHETLRIQAIGKLFRRDKGDNAFLLQHISKQSEQIELARKRIAEMYRTIEVHKAEIAEGQRKLANAYEKIRTLEDHRIESFRDPEDKQRLREQKTFIGELLTELRRLRALVPVEEVEVEESGDLEHVVPIQDTNPDLSQLSDITIAIIGDLQVPQKALEKYPCRILVNDGNKLDPDFYAVLASANVLVILTRKISHAAMWETKAHAIETGKPFLPSRMVNIMQILVHVFHLCKKNGMLQVIQSGEEATGWR</sequence>